<feature type="domain" description="DUF6079" evidence="1">
    <location>
        <begin position="22"/>
        <end position="108"/>
    </location>
</feature>
<evidence type="ECO:0000259" key="2">
    <source>
        <dbReference type="Pfam" id="PF25791"/>
    </source>
</evidence>
<evidence type="ECO:0000259" key="1">
    <source>
        <dbReference type="Pfam" id="PF19557"/>
    </source>
</evidence>
<feature type="domain" description="Probable ATP-binding protein BrxC alpha-helical" evidence="3">
    <location>
        <begin position="863"/>
        <end position="981"/>
    </location>
</feature>
<reference evidence="5 6" key="1">
    <citation type="journal article" date="2012" name="Stand. Genomic Sci.">
        <title>Complete genome sequence of the sulfur compounds oxidizing chemolithoautotroph Sulfuricurvum kujiense type strain (YK-1(T)).</title>
        <authorList>
            <person name="Han C."/>
            <person name="Kotsyurbenko O."/>
            <person name="Chertkov O."/>
            <person name="Held B."/>
            <person name="Lapidus A."/>
            <person name="Nolan M."/>
            <person name="Lucas S."/>
            <person name="Hammon N."/>
            <person name="Deshpande S."/>
            <person name="Cheng J.F."/>
            <person name="Tapia R."/>
            <person name="Goodwin L.A."/>
            <person name="Pitluck S."/>
            <person name="Liolios K."/>
            <person name="Pagani I."/>
            <person name="Ivanova N."/>
            <person name="Mavromatis K."/>
            <person name="Mikhailova N."/>
            <person name="Pati A."/>
            <person name="Chen A."/>
            <person name="Palaniappan K."/>
            <person name="Land M."/>
            <person name="Hauser L."/>
            <person name="Chang Y.J."/>
            <person name="Jeffries C.D."/>
            <person name="Brambilla E.M."/>
            <person name="Rohde M."/>
            <person name="Spring S."/>
            <person name="Sikorski J."/>
            <person name="Goker M."/>
            <person name="Woyke T."/>
            <person name="Bristow J."/>
            <person name="Eisen J.A."/>
            <person name="Markowitz V."/>
            <person name="Hugenholtz P."/>
            <person name="Kyrpides N.C."/>
            <person name="Klenk H.P."/>
            <person name="Detter J.C."/>
        </authorList>
    </citation>
    <scope>NUCLEOTIDE SEQUENCE [LARGE SCALE GENOMIC DNA]</scope>
    <source>
        <strain evidence="6">ATCC BAA-921 / DSM 16994 / JCM 11577 / YK-1</strain>
    </source>
</reference>
<dbReference type="Pfam" id="PF25796">
    <property type="entry name" value="BREX_BrxC_4th"/>
    <property type="match status" value="1"/>
</dbReference>
<dbReference type="InterPro" id="IPR027417">
    <property type="entry name" value="P-loop_NTPase"/>
</dbReference>
<protein>
    <recommendedName>
        <fullName evidence="7">BREX system P-loop protein BrxC</fullName>
    </recommendedName>
</protein>
<dbReference type="OrthoDB" id="3201900at2"/>
<dbReference type="InterPro" id="IPR045725">
    <property type="entry name" value="DUF6079_N"/>
</dbReference>
<gene>
    <name evidence="5" type="ordered locus">Sulku_1688</name>
</gene>
<feature type="domain" description="Probable ATP-binding protein BrxC winged helix-turn-helix" evidence="2">
    <location>
        <begin position="752"/>
        <end position="843"/>
    </location>
</feature>
<dbReference type="Pfam" id="PF25792">
    <property type="entry name" value="BREX_BrxC_helical"/>
    <property type="match status" value="1"/>
</dbReference>
<dbReference type="Pfam" id="PF25791">
    <property type="entry name" value="WHD_BREX_BrxC"/>
    <property type="match status" value="1"/>
</dbReference>
<dbReference type="InterPro" id="IPR058036">
    <property type="entry name" value="BREX_BrxC_4th"/>
</dbReference>
<dbReference type="RefSeq" id="WP_013460546.1">
    <property type="nucleotide sequence ID" value="NC_014762.1"/>
</dbReference>
<evidence type="ECO:0008006" key="7">
    <source>
        <dbReference type="Google" id="ProtNLM"/>
    </source>
</evidence>
<accession>E4U0N2</accession>
<dbReference type="HOGENOM" id="CLU_007924_0_0_7"/>
<dbReference type="NCBIfam" id="NF033441">
    <property type="entry name" value="BREX_BrxC"/>
    <property type="match status" value="1"/>
</dbReference>
<dbReference type="Pfam" id="PF19557">
    <property type="entry name" value="DUF6079_1st"/>
    <property type="match status" value="1"/>
</dbReference>
<evidence type="ECO:0000259" key="4">
    <source>
        <dbReference type="Pfam" id="PF25796"/>
    </source>
</evidence>
<keyword evidence="6" id="KW-1185">Reference proteome</keyword>
<evidence type="ECO:0000313" key="6">
    <source>
        <dbReference type="Proteomes" id="UP000008721"/>
    </source>
</evidence>
<sequence>MIIETLFKKPITRNIEGVVKADNDDLEAIRQEVEEYVVTNELNARLDDFFRVYASSITKPTADNGVWISGFFGSGKSHLLKILSYILSNKSLENEQIAKIFEEKIAKEDFELRGNINKSLSIAAETILFNIDQKAESLTVAHQDDKLLSVFLKVFNDHRGYYGKFPFIAAFEAMLDDAGEYGRFKELFFQAKNVTWDKARETLALYKAPAAEALSAVKNIPIEDAKRYIDGLKEDYKISIEDFAIEVARYIERKGDGFHLIFCVDEIGQYIGDNTKLMLNLQTIVESLATKTNGQSWVIVTSQADIDSLLENRDDKLSNDFSKIMGRFKVKINLTSKDADEVIQKRLLDKNDEACTLLGETYTRVQNTLRSIIHFENRQYGDYKDASHFIATYPFIPYQFSLFGQSIRGLSSHGAFQGAHQSVGERSMLGVFQDVVKSVASDSTDSLVSYDKFFDGLKQTIKGEIQTSILLAENHLNDPFALRVLKVLFMVKYVKGFTPTVDSISTLMVDSFDVNIASLKEEILRALTKLTDQVYIQKIGDSYEFLTDKEKDIENEIKETQCPESEITKELADWVFDDIIRVSKLRFEANRNDYPFEKKMDGNRVKGKEENIVIHIMTPLGSADYPEDRLIHYTMANKEIVFLLEPNRQFEKDLRLYVQTKKFLPQKMSASLSETDKLLLASKQTQNTQRRTKLIESLKAMMEESRVYFNGAPIQITAKEAKNRVEAAFNQAITSIFPQITMLRKNYSEDDIKAALFNQGDLGFGDETMNEAENEIFMKLSRAKAEHKTLTITAIISLFEDRPYGWYQNAILTLLASLFTRGKIELRQNAPLERNEAFKALTNSRDHTSTTVSVTKQIDDARLRKIRSIATEIFPDIAAGASAKDLYAQTRQAAQSLVARLESFVSSYSYPFLASLSDGIVLFTQLSKVDMDDFFDFMENRQDDLLDAKEDTIEPILEFFNGSKFEIYKRIGEFLRDNTDNLKSITDPKLNDLYALMKDEKPYAGSKIQLANESLQSLHAAINAQIDAARTQTNAAIEEKISFISSREDFATLSPDEKHQVLSPLLARQKSLQNLRQIDSIRYQGSEESLGKLISDALELIPELLPPPPGGIPSAPRKQVVRLSSINPKTRSTLTTAGDVEEYVSALRAKLLEAIEAEKEVIL</sequence>
<dbReference type="eggNOG" id="COG1293">
    <property type="taxonomic scope" value="Bacteria"/>
</dbReference>
<organism evidence="5 6">
    <name type="scientific">Sulfuricurvum kujiense (strain ATCC BAA-921 / DSM 16994 / JCM 11577 / YK-1)</name>
    <dbReference type="NCBI Taxonomy" id="709032"/>
    <lineage>
        <taxon>Bacteria</taxon>
        <taxon>Pseudomonadati</taxon>
        <taxon>Campylobacterota</taxon>
        <taxon>Epsilonproteobacteria</taxon>
        <taxon>Campylobacterales</taxon>
        <taxon>Sulfurimonadaceae</taxon>
        <taxon>Sulfuricurvum</taxon>
    </lineage>
</organism>
<dbReference type="InterPro" id="IPR058037">
    <property type="entry name" value="BREX_BrxC_helical"/>
</dbReference>
<evidence type="ECO:0000259" key="3">
    <source>
        <dbReference type="Pfam" id="PF25792"/>
    </source>
</evidence>
<dbReference type="AlphaFoldDB" id="E4U0N2"/>
<dbReference type="STRING" id="709032.Sulku_1688"/>
<name>E4U0N2_SULKY</name>
<proteinExistence type="predicted"/>
<dbReference type="Proteomes" id="UP000008721">
    <property type="component" value="Chromosome"/>
</dbReference>
<dbReference type="InterPro" id="IPR047679">
    <property type="entry name" value="BREX_BrxC"/>
</dbReference>
<dbReference type="EMBL" id="CP002355">
    <property type="protein sequence ID" value="ADR34349.1"/>
    <property type="molecule type" value="Genomic_DNA"/>
</dbReference>
<dbReference type="KEGG" id="sku:Sulku_1688"/>
<evidence type="ECO:0000313" key="5">
    <source>
        <dbReference type="EMBL" id="ADR34349.1"/>
    </source>
</evidence>
<dbReference type="InterPro" id="IPR058038">
    <property type="entry name" value="BREX_BrxC_wHTH"/>
</dbReference>
<dbReference type="SUPFAM" id="SSF52540">
    <property type="entry name" value="P-loop containing nucleoside triphosphate hydrolases"/>
    <property type="match status" value="1"/>
</dbReference>
<feature type="domain" description="Probable ATP-binding protein BrxC 4th six-stranded beta-sheet" evidence="4">
    <location>
        <begin position="561"/>
        <end position="731"/>
    </location>
</feature>